<dbReference type="GO" id="GO:0005789">
    <property type="term" value="C:endoplasmic reticulum membrane"/>
    <property type="evidence" value="ECO:0007669"/>
    <property type="project" value="TreeGrafter"/>
</dbReference>
<dbReference type="InterPro" id="IPR025749">
    <property type="entry name" value="Sphingomyelin_synth-like_dom"/>
</dbReference>
<evidence type="ECO:0000256" key="4">
    <source>
        <dbReference type="ARBA" id="ARBA00022692"/>
    </source>
</evidence>
<sequence length="415" mass="46428">MIGCPVSAGEIWRRIRLEFTIELPLLKDRYKTIIFGVAFQYVHGIFTQLAHRMHRPQEHILHDLGFEHLPELGLVNEWVSELIFGSLFTGFMLWSFSPFIFTRKRFYTAVLFSRLLMVLVICQSLRIISFTVTQLPAPNYHCHLGKDTAVREWPRHWSEHLVVNLSRQVSHGCGDLIFSSHVTFTLVGCLTYNEYGSTLLMKALVWSLTAVLSLLIVASRKHYSVDVVVAWYAVPLVFWMMHRRWTTKRPPTDEWPHRPLIAQETELAEVLAQQADLEAGQGLTSQISLSKTAQKGSVHQNSSAPSTATQTSSSHPAMANGVGGAHLRGGAVASLEGDAEAGTVSGRNASSVVRPRSLTTLVNAQSLRSELEWDPRDEEREAFTASKERTNKMTTPSEKLSQLSARVPPSGCVIN</sequence>
<feature type="transmembrane region" description="Helical" evidence="10">
    <location>
        <begin position="82"/>
        <end position="101"/>
    </location>
</feature>
<keyword evidence="3" id="KW-0808">Transferase</keyword>
<comment type="caution">
    <text evidence="12">The sequence shown here is derived from an EMBL/GenBank/DDBJ whole genome shotgun (WGS) entry which is preliminary data.</text>
</comment>
<dbReference type="GO" id="GO:0005802">
    <property type="term" value="C:trans-Golgi network"/>
    <property type="evidence" value="ECO:0007669"/>
    <property type="project" value="TreeGrafter"/>
</dbReference>
<evidence type="ECO:0000313" key="12">
    <source>
        <dbReference type="EMBL" id="KAK9799002.1"/>
    </source>
</evidence>
<evidence type="ECO:0000256" key="8">
    <source>
        <dbReference type="ARBA" id="ARBA00023136"/>
    </source>
</evidence>
<protein>
    <recommendedName>
        <fullName evidence="11">Sphingomyelin synthase-like domain-containing protein</fullName>
    </recommendedName>
</protein>
<dbReference type="Pfam" id="PF14360">
    <property type="entry name" value="PAP2_C"/>
    <property type="match status" value="1"/>
</dbReference>
<accession>A0AAW1NY44</accession>
<evidence type="ECO:0000256" key="6">
    <source>
        <dbReference type="ARBA" id="ARBA00022989"/>
    </source>
</evidence>
<dbReference type="PANTHER" id="PTHR21290">
    <property type="entry name" value="SPHINGOMYELIN SYNTHETASE"/>
    <property type="match status" value="1"/>
</dbReference>
<keyword evidence="7" id="KW-0443">Lipid metabolism</keyword>
<organism evidence="12 13">
    <name type="scientific">Symbiochloris irregularis</name>
    <dbReference type="NCBI Taxonomy" id="706552"/>
    <lineage>
        <taxon>Eukaryota</taxon>
        <taxon>Viridiplantae</taxon>
        <taxon>Chlorophyta</taxon>
        <taxon>core chlorophytes</taxon>
        <taxon>Trebouxiophyceae</taxon>
        <taxon>Trebouxiales</taxon>
        <taxon>Trebouxiaceae</taxon>
        <taxon>Symbiochloris</taxon>
    </lineage>
</organism>
<name>A0AAW1NY44_9CHLO</name>
<dbReference type="GO" id="GO:0045140">
    <property type="term" value="F:inositol phosphoceramide synthase activity"/>
    <property type="evidence" value="ECO:0007669"/>
    <property type="project" value="TreeGrafter"/>
</dbReference>
<feature type="compositionally biased region" description="Low complexity" evidence="9">
    <location>
        <begin position="302"/>
        <end position="317"/>
    </location>
</feature>
<evidence type="ECO:0000256" key="10">
    <source>
        <dbReference type="SAM" id="Phobius"/>
    </source>
</evidence>
<dbReference type="GO" id="GO:0005886">
    <property type="term" value="C:plasma membrane"/>
    <property type="evidence" value="ECO:0007669"/>
    <property type="project" value="TreeGrafter"/>
</dbReference>
<keyword evidence="5" id="KW-0746">Sphingolipid metabolism</keyword>
<proteinExistence type="inferred from homology"/>
<feature type="transmembrane region" description="Helical" evidence="10">
    <location>
        <begin position="108"/>
        <end position="128"/>
    </location>
</feature>
<keyword evidence="8 10" id="KW-0472">Membrane</keyword>
<dbReference type="PANTHER" id="PTHR21290:SF62">
    <property type="entry name" value="PHOSPHATIDYLINOSITOL:CERAMIDE INOSITOLPHOSPHOTRANSFERASE 1-RELATED"/>
    <property type="match status" value="1"/>
</dbReference>
<feature type="transmembrane region" description="Helical" evidence="10">
    <location>
        <begin position="199"/>
        <end position="217"/>
    </location>
</feature>
<gene>
    <name evidence="12" type="ORF">WJX73_001925</name>
</gene>
<evidence type="ECO:0000256" key="2">
    <source>
        <dbReference type="ARBA" id="ARBA00005441"/>
    </source>
</evidence>
<feature type="compositionally biased region" description="Polar residues" evidence="9">
    <location>
        <begin position="290"/>
        <end position="301"/>
    </location>
</feature>
<evidence type="ECO:0000256" key="9">
    <source>
        <dbReference type="SAM" id="MobiDB-lite"/>
    </source>
</evidence>
<evidence type="ECO:0000256" key="5">
    <source>
        <dbReference type="ARBA" id="ARBA00022919"/>
    </source>
</evidence>
<feature type="region of interest" description="Disordered" evidence="9">
    <location>
        <begin position="290"/>
        <end position="325"/>
    </location>
</feature>
<keyword evidence="4 10" id="KW-0812">Transmembrane</keyword>
<feature type="domain" description="Sphingomyelin synthase-like" evidence="11">
    <location>
        <begin position="172"/>
        <end position="242"/>
    </location>
</feature>
<evidence type="ECO:0000259" key="11">
    <source>
        <dbReference type="Pfam" id="PF14360"/>
    </source>
</evidence>
<dbReference type="GO" id="GO:0046513">
    <property type="term" value="P:ceramide biosynthetic process"/>
    <property type="evidence" value="ECO:0007669"/>
    <property type="project" value="TreeGrafter"/>
</dbReference>
<dbReference type="EMBL" id="JALJOQ010000092">
    <property type="protein sequence ID" value="KAK9799002.1"/>
    <property type="molecule type" value="Genomic_DNA"/>
</dbReference>
<feature type="compositionally biased region" description="Polar residues" evidence="9">
    <location>
        <begin position="392"/>
        <end position="404"/>
    </location>
</feature>
<keyword evidence="6 10" id="KW-1133">Transmembrane helix</keyword>
<evidence type="ECO:0000256" key="1">
    <source>
        <dbReference type="ARBA" id="ARBA00004141"/>
    </source>
</evidence>
<evidence type="ECO:0000313" key="13">
    <source>
        <dbReference type="Proteomes" id="UP001465755"/>
    </source>
</evidence>
<comment type="similarity">
    <text evidence="2">Belongs to the sphingomyelin synthase family.</text>
</comment>
<comment type="subcellular location">
    <subcellularLocation>
        <location evidence="1">Membrane</location>
        <topology evidence="1">Multi-pass membrane protein</topology>
    </subcellularLocation>
</comment>
<dbReference type="GO" id="GO:0033188">
    <property type="term" value="F:sphingomyelin synthase activity"/>
    <property type="evidence" value="ECO:0007669"/>
    <property type="project" value="TreeGrafter"/>
</dbReference>
<keyword evidence="13" id="KW-1185">Reference proteome</keyword>
<evidence type="ECO:0000256" key="3">
    <source>
        <dbReference type="ARBA" id="ARBA00022679"/>
    </source>
</evidence>
<feature type="region of interest" description="Disordered" evidence="9">
    <location>
        <begin position="372"/>
        <end position="415"/>
    </location>
</feature>
<dbReference type="AlphaFoldDB" id="A0AAW1NY44"/>
<dbReference type="InterPro" id="IPR045221">
    <property type="entry name" value="Sphingomyelin_synth-like"/>
</dbReference>
<feature type="compositionally biased region" description="Basic and acidic residues" evidence="9">
    <location>
        <begin position="372"/>
        <end position="391"/>
    </location>
</feature>
<reference evidence="12 13" key="1">
    <citation type="journal article" date="2024" name="Nat. Commun.">
        <title>Phylogenomics reveals the evolutionary origins of lichenization in chlorophyte algae.</title>
        <authorList>
            <person name="Puginier C."/>
            <person name="Libourel C."/>
            <person name="Otte J."/>
            <person name="Skaloud P."/>
            <person name="Haon M."/>
            <person name="Grisel S."/>
            <person name="Petersen M."/>
            <person name="Berrin J.G."/>
            <person name="Delaux P.M."/>
            <person name="Dal Grande F."/>
            <person name="Keller J."/>
        </authorList>
    </citation>
    <scope>NUCLEOTIDE SEQUENCE [LARGE SCALE GENOMIC DNA]</scope>
    <source>
        <strain evidence="12 13">SAG 2036</strain>
    </source>
</reference>
<evidence type="ECO:0000256" key="7">
    <source>
        <dbReference type="ARBA" id="ARBA00023098"/>
    </source>
</evidence>
<dbReference type="Proteomes" id="UP001465755">
    <property type="component" value="Unassembled WGS sequence"/>
</dbReference>
<dbReference type="GO" id="GO:0047493">
    <property type="term" value="F:ceramide cholinephosphotransferase activity"/>
    <property type="evidence" value="ECO:0007669"/>
    <property type="project" value="TreeGrafter"/>
</dbReference>
<feature type="transmembrane region" description="Helical" evidence="10">
    <location>
        <begin position="223"/>
        <end position="241"/>
    </location>
</feature>
<dbReference type="GO" id="GO:0000139">
    <property type="term" value="C:Golgi membrane"/>
    <property type="evidence" value="ECO:0007669"/>
    <property type="project" value="TreeGrafter"/>
</dbReference>